<gene>
    <name evidence="1" type="ORF">B0H67DRAFT_555663</name>
</gene>
<name>A0AA40DPW8_9PEZI</name>
<accession>A0AA40DPW8</accession>
<dbReference type="AlphaFoldDB" id="A0AA40DPW8"/>
<proteinExistence type="predicted"/>
<comment type="caution">
    <text evidence="1">The sequence shown here is derived from an EMBL/GenBank/DDBJ whole genome shotgun (WGS) entry which is preliminary data.</text>
</comment>
<dbReference type="SUPFAM" id="SSF160419">
    <property type="entry name" value="YdfO-like"/>
    <property type="match status" value="1"/>
</dbReference>
<keyword evidence="2" id="KW-1185">Reference proteome</keyword>
<dbReference type="EMBL" id="JAUKUA010000005">
    <property type="protein sequence ID" value="KAK0711724.1"/>
    <property type="molecule type" value="Genomic_DNA"/>
</dbReference>
<dbReference type="Proteomes" id="UP001172102">
    <property type="component" value="Unassembled WGS sequence"/>
</dbReference>
<dbReference type="InterPro" id="IPR036696">
    <property type="entry name" value="YdfO-like_sf"/>
</dbReference>
<evidence type="ECO:0000313" key="2">
    <source>
        <dbReference type="Proteomes" id="UP001172102"/>
    </source>
</evidence>
<reference evidence="1" key="1">
    <citation type="submission" date="2023-06" db="EMBL/GenBank/DDBJ databases">
        <title>Genome-scale phylogeny and comparative genomics of the fungal order Sordariales.</title>
        <authorList>
            <consortium name="Lawrence Berkeley National Laboratory"/>
            <person name="Hensen N."/>
            <person name="Bonometti L."/>
            <person name="Westerberg I."/>
            <person name="Brannstrom I.O."/>
            <person name="Guillou S."/>
            <person name="Cros-Aarteil S."/>
            <person name="Calhoun S."/>
            <person name="Haridas S."/>
            <person name="Kuo A."/>
            <person name="Mondo S."/>
            <person name="Pangilinan J."/>
            <person name="Riley R."/>
            <person name="Labutti K."/>
            <person name="Andreopoulos B."/>
            <person name="Lipzen A."/>
            <person name="Chen C."/>
            <person name="Yanf M."/>
            <person name="Daum C."/>
            <person name="Ng V."/>
            <person name="Clum A."/>
            <person name="Steindorff A."/>
            <person name="Ohm R."/>
            <person name="Martin F."/>
            <person name="Silar P."/>
            <person name="Natvig D."/>
            <person name="Lalanne C."/>
            <person name="Gautier V."/>
            <person name="Ament-Velasquez S.L."/>
            <person name="Kruys A."/>
            <person name="Hutchinson M.I."/>
            <person name="Powell A.J."/>
            <person name="Barry K."/>
            <person name="Miller A.N."/>
            <person name="Grigoriev I.V."/>
            <person name="Debuchy R."/>
            <person name="Gladieux P."/>
            <person name="Thoren M.H."/>
            <person name="Johannesson H."/>
        </authorList>
    </citation>
    <scope>NUCLEOTIDE SEQUENCE</scope>
    <source>
        <strain evidence="1">SMH4607-1</strain>
    </source>
</reference>
<protein>
    <submittedName>
        <fullName evidence="1">Uncharacterized protein</fullName>
    </submittedName>
</protein>
<sequence>MQPETAAAIRAVWEKVHSPGGFPFPATVAALTDAGVTRYRADYTAATVTAYLDDTGESYVSPLTVKHTGTAGMKWDPAGLKAAIKGAQAGTIGNYHDFSDAAVRAGVVDYDCFISGQKVVYHGALGDSHVEWFPGAKKD</sequence>
<evidence type="ECO:0000313" key="1">
    <source>
        <dbReference type="EMBL" id="KAK0711724.1"/>
    </source>
</evidence>
<organism evidence="1 2">
    <name type="scientific">Lasiosphaeris hirsuta</name>
    <dbReference type="NCBI Taxonomy" id="260670"/>
    <lineage>
        <taxon>Eukaryota</taxon>
        <taxon>Fungi</taxon>
        <taxon>Dikarya</taxon>
        <taxon>Ascomycota</taxon>
        <taxon>Pezizomycotina</taxon>
        <taxon>Sordariomycetes</taxon>
        <taxon>Sordariomycetidae</taxon>
        <taxon>Sordariales</taxon>
        <taxon>Lasiosphaeriaceae</taxon>
        <taxon>Lasiosphaeris</taxon>
    </lineage>
</organism>